<feature type="transmembrane region" description="Helical" evidence="5">
    <location>
        <begin position="41"/>
        <end position="62"/>
    </location>
</feature>
<name>A0A1H1BBN7_NATTX</name>
<evidence type="ECO:0000256" key="2">
    <source>
        <dbReference type="ARBA" id="ARBA00022692"/>
    </source>
</evidence>
<dbReference type="GO" id="GO:0140359">
    <property type="term" value="F:ABC-type transporter activity"/>
    <property type="evidence" value="ECO:0007669"/>
    <property type="project" value="InterPro"/>
</dbReference>
<evidence type="ECO:0000256" key="1">
    <source>
        <dbReference type="ARBA" id="ARBA00004141"/>
    </source>
</evidence>
<feature type="domain" description="ABC-2 type transporter transmembrane" evidence="6">
    <location>
        <begin position="24"/>
        <end position="201"/>
    </location>
</feature>
<feature type="transmembrane region" description="Helical" evidence="5">
    <location>
        <begin position="184"/>
        <end position="201"/>
    </location>
</feature>
<sequence length="280" mass="29686">MTDATHADGVSLRRETGTVPWTRQAWAFARRHLQQLVRRKTIAALTIAWPICWYALTLVLFVDDADALTRAALGMTFGLFGAFTVTVAVFAGEFARDLETDRYRKLRAMPISPTADLAGRFTAGVAIGTGSYVATIVAAVATGARFEAITPTTIVVLVLTLVTFCLIAMALALLLAVAVPKPEYMTTIAVVTVLVAFYLTGQNGIVPHMIAGSPEIVNFAPNSLATRLQLVAWAGPENVGFMTPPDPPSLPEHVALLAGYGVGLVAVSVALVSRVAYGGE</sequence>
<keyword evidence="4 5" id="KW-0472">Membrane</keyword>
<evidence type="ECO:0000256" key="5">
    <source>
        <dbReference type="SAM" id="Phobius"/>
    </source>
</evidence>
<comment type="subcellular location">
    <subcellularLocation>
        <location evidence="1">Membrane</location>
        <topology evidence="1">Multi-pass membrane protein</topology>
    </subcellularLocation>
</comment>
<accession>A0A1H1BBN7</accession>
<feature type="transmembrane region" description="Helical" evidence="5">
    <location>
        <begin position="254"/>
        <end position="277"/>
    </location>
</feature>
<protein>
    <submittedName>
        <fullName evidence="7">ABC-2 type transport system permease protein</fullName>
    </submittedName>
</protein>
<evidence type="ECO:0000259" key="6">
    <source>
        <dbReference type="Pfam" id="PF01061"/>
    </source>
</evidence>
<dbReference type="EMBL" id="FNLC01000001">
    <property type="protein sequence ID" value="SDQ49329.1"/>
    <property type="molecule type" value="Genomic_DNA"/>
</dbReference>
<evidence type="ECO:0000313" key="8">
    <source>
        <dbReference type="Proteomes" id="UP000198848"/>
    </source>
</evidence>
<dbReference type="STRING" id="1095778.SAMN04489842_0991"/>
<keyword evidence="8" id="KW-1185">Reference proteome</keyword>
<dbReference type="Pfam" id="PF01061">
    <property type="entry name" value="ABC2_membrane"/>
    <property type="match status" value="1"/>
</dbReference>
<evidence type="ECO:0000256" key="3">
    <source>
        <dbReference type="ARBA" id="ARBA00022989"/>
    </source>
</evidence>
<gene>
    <name evidence="7" type="ORF">SAMN04489842_0991</name>
</gene>
<evidence type="ECO:0000313" key="7">
    <source>
        <dbReference type="EMBL" id="SDQ49329.1"/>
    </source>
</evidence>
<reference evidence="8" key="1">
    <citation type="submission" date="2016-10" db="EMBL/GenBank/DDBJ databases">
        <authorList>
            <person name="Varghese N."/>
            <person name="Submissions S."/>
        </authorList>
    </citation>
    <scope>NUCLEOTIDE SEQUENCE [LARGE SCALE GENOMIC DNA]</scope>
    <source>
        <strain evidence="8">DSM 24767</strain>
    </source>
</reference>
<dbReference type="GO" id="GO:0016020">
    <property type="term" value="C:membrane"/>
    <property type="evidence" value="ECO:0007669"/>
    <property type="project" value="UniProtKB-SubCell"/>
</dbReference>
<keyword evidence="3 5" id="KW-1133">Transmembrane helix</keyword>
<dbReference type="AlphaFoldDB" id="A0A1H1BBN7"/>
<proteinExistence type="predicted"/>
<feature type="transmembrane region" description="Helical" evidence="5">
    <location>
        <begin position="117"/>
        <end position="141"/>
    </location>
</feature>
<feature type="transmembrane region" description="Helical" evidence="5">
    <location>
        <begin position="74"/>
        <end position="96"/>
    </location>
</feature>
<dbReference type="RefSeq" id="WP_090378161.1">
    <property type="nucleotide sequence ID" value="NZ_FNLC01000001.1"/>
</dbReference>
<organism evidence="7 8">
    <name type="scientific">Natronobacterium texcoconense</name>
    <dbReference type="NCBI Taxonomy" id="1095778"/>
    <lineage>
        <taxon>Archaea</taxon>
        <taxon>Methanobacteriati</taxon>
        <taxon>Methanobacteriota</taxon>
        <taxon>Stenosarchaea group</taxon>
        <taxon>Halobacteria</taxon>
        <taxon>Halobacteriales</taxon>
        <taxon>Natrialbaceae</taxon>
        <taxon>Natronobacterium</taxon>
    </lineage>
</organism>
<dbReference type="InterPro" id="IPR013525">
    <property type="entry name" value="ABC2_TM"/>
</dbReference>
<evidence type="ECO:0000256" key="4">
    <source>
        <dbReference type="ARBA" id="ARBA00023136"/>
    </source>
</evidence>
<dbReference type="Proteomes" id="UP000198848">
    <property type="component" value="Unassembled WGS sequence"/>
</dbReference>
<keyword evidence="2 5" id="KW-0812">Transmembrane</keyword>
<dbReference type="OrthoDB" id="205000at2157"/>
<feature type="transmembrane region" description="Helical" evidence="5">
    <location>
        <begin position="153"/>
        <end position="177"/>
    </location>
</feature>